<organism evidence="14 15">
    <name type="scientific">Coccomyxa viridis</name>
    <dbReference type="NCBI Taxonomy" id="1274662"/>
    <lineage>
        <taxon>Eukaryota</taxon>
        <taxon>Viridiplantae</taxon>
        <taxon>Chlorophyta</taxon>
        <taxon>core chlorophytes</taxon>
        <taxon>Trebouxiophyceae</taxon>
        <taxon>Trebouxiophyceae incertae sedis</taxon>
        <taxon>Coccomyxaceae</taxon>
        <taxon>Coccomyxa</taxon>
    </lineage>
</organism>
<keyword evidence="10 13" id="KW-0472">Membrane</keyword>
<comment type="subcellular location">
    <subcellularLocation>
        <location evidence="1">Endomembrane system</location>
        <topology evidence="1">Multi-pass membrane protein</topology>
    </subcellularLocation>
</comment>
<protein>
    <submittedName>
        <fullName evidence="14">Uncharacterized protein</fullName>
    </submittedName>
</protein>
<dbReference type="GO" id="GO:0005267">
    <property type="term" value="F:potassium channel activity"/>
    <property type="evidence" value="ECO:0007669"/>
    <property type="project" value="UniProtKB-KW"/>
</dbReference>
<dbReference type="PANTHER" id="PTHR12454">
    <property type="entry name" value="TRIMERIC INTRACELLULAR CATION CHANNEL"/>
    <property type="match status" value="1"/>
</dbReference>
<keyword evidence="15" id="KW-1185">Reference proteome</keyword>
<dbReference type="Proteomes" id="UP001314263">
    <property type="component" value="Unassembled WGS sequence"/>
</dbReference>
<evidence type="ECO:0000256" key="7">
    <source>
        <dbReference type="ARBA" id="ARBA00022958"/>
    </source>
</evidence>
<feature type="transmembrane region" description="Helical" evidence="13">
    <location>
        <begin position="203"/>
        <end position="223"/>
    </location>
</feature>
<keyword evidence="4" id="KW-0633">Potassium transport</keyword>
<gene>
    <name evidence="14" type="ORF">CVIRNUC_009255</name>
</gene>
<dbReference type="PANTHER" id="PTHR12454:SF11">
    <property type="entry name" value="GH25683P"/>
    <property type="match status" value="1"/>
</dbReference>
<evidence type="ECO:0000256" key="13">
    <source>
        <dbReference type="SAM" id="Phobius"/>
    </source>
</evidence>
<keyword evidence="3" id="KW-0813">Transport</keyword>
<keyword evidence="11" id="KW-0407">Ion channel</keyword>
<dbReference type="GO" id="GO:0016020">
    <property type="term" value="C:membrane"/>
    <property type="evidence" value="ECO:0007669"/>
    <property type="project" value="InterPro"/>
</dbReference>
<keyword evidence="6" id="KW-0631">Potassium channel</keyword>
<evidence type="ECO:0000256" key="1">
    <source>
        <dbReference type="ARBA" id="ARBA00004127"/>
    </source>
</evidence>
<evidence type="ECO:0000256" key="6">
    <source>
        <dbReference type="ARBA" id="ARBA00022826"/>
    </source>
</evidence>
<evidence type="ECO:0000313" key="15">
    <source>
        <dbReference type="Proteomes" id="UP001314263"/>
    </source>
</evidence>
<comment type="similarity">
    <text evidence="2">Belongs to the TMEM38 family.</text>
</comment>
<accession>A0AAV1IIK5</accession>
<dbReference type="GO" id="GO:0042802">
    <property type="term" value="F:identical protein binding"/>
    <property type="evidence" value="ECO:0007669"/>
    <property type="project" value="InterPro"/>
</dbReference>
<dbReference type="InterPro" id="IPR007866">
    <property type="entry name" value="TRIC_channel"/>
</dbReference>
<evidence type="ECO:0000256" key="8">
    <source>
        <dbReference type="ARBA" id="ARBA00022989"/>
    </source>
</evidence>
<keyword evidence="7" id="KW-0630">Potassium</keyword>
<feature type="compositionally biased region" description="Basic and acidic residues" evidence="12">
    <location>
        <begin position="264"/>
        <end position="274"/>
    </location>
</feature>
<dbReference type="AlphaFoldDB" id="A0AAV1IIK5"/>
<keyword evidence="5 13" id="KW-0812">Transmembrane</keyword>
<feature type="transmembrane region" description="Helical" evidence="13">
    <location>
        <begin position="20"/>
        <end position="36"/>
    </location>
</feature>
<reference evidence="14 15" key="1">
    <citation type="submission" date="2023-10" db="EMBL/GenBank/DDBJ databases">
        <authorList>
            <person name="Maclean D."/>
            <person name="Macfadyen A."/>
        </authorList>
    </citation>
    <scope>NUCLEOTIDE SEQUENCE [LARGE SCALE GENOMIC DNA]</scope>
</reference>
<dbReference type="Pfam" id="PF05197">
    <property type="entry name" value="TRIC"/>
    <property type="match status" value="1"/>
</dbReference>
<dbReference type="GO" id="GO:0012505">
    <property type="term" value="C:endomembrane system"/>
    <property type="evidence" value="ECO:0007669"/>
    <property type="project" value="UniProtKB-SubCell"/>
</dbReference>
<evidence type="ECO:0000313" key="14">
    <source>
        <dbReference type="EMBL" id="CAK0786042.1"/>
    </source>
</evidence>
<evidence type="ECO:0000256" key="2">
    <source>
        <dbReference type="ARBA" id="ARBA00005766"/>
    </source>
</evidence>
<evidence type="ECO:0000256" key="3">
    <source>
        <dbReference type="ARBA" id="ARBA00022448"/>
    </source>
</evidence>
<dbReference type="EMBL" id="CAUYUE010000013">
    <property type="protein sequence ID" value="CAK0786042.1"/>
    <property type="molecule type" value="Genomic_DNA"/>
</dbReference>
<evidence type="ECO:0000256" key="5">
    <source>
        <dbReference type="ARBA" id="ARBA00022692"/>
    </source>
</evidence>
<proteinExistence type="inferred from homology"/>
<evidence type="ECO:0000256" key="11">
    <source>
        <dbReference type="ARBA" id="ARBA00023303"/>
    </source>
</evidence>
<evidence type="ECO:0000256" key="12">
    <source>
        <dbReference type="SAM" id="MobiDB-lite"/>
    </source>
</evidence>
<evidence type="ECO:0000256" key="9">
    <source>
        <dbReference type="ARBA" id="ARBA00023065"/>
    </source>
</evidence>
<feature type="region of interest" description="Disordered" evidence="12">
    <location>
        <begin position="247"/>
        <end position="280"/>
    </location>
</feature>
<feature type="transmembrane region" description="Helical" evidence="13">
    <location>
        <begin position="43"/>
        <end position="64"/>
    </location>
</feature>
<sequence>MVDDSSLLSDLGSFYESIPFEYLLIGHCMLVASWFPKLKDRFLLSYWVGLLAAFGGGLITAVILNQPIPLFASNTLGITWTVCWWLANYAPGNIISAALSWTVCRIPAKACLNTLRAGLIVTRVDLIWQMYPGVIAGPLVIGSIAGTGGRFAIDPILGGFGHLEGAAEIAQPGFAARSGFLGSLLYWLTVHQYPILLPLEGKALIVSLFILHGVLVDLFGWHFDFTHPLAYMAHTVTNVPMPGCSKAKPPMLPAKSGTATSKADSSKRAVEIKKETKKGR</sequence>
<evidence type="ECO:0000256" key="4">
    <source>
        <dbReference type="ARBA" id="ARBA00022538"/>
    </source>
</evidence>
<evidence type="ECO:0000256" key="10">
    <source>
        <dbReference type="ARBA" id="ARBA00023136"/>
    </source>
</evidence>
<comment type="caution">
    <text evidence="14">The sequence shown here is derived from an EMBL/GenBank/DDBJ whole genome shotgun (WGS) entry which is preliminary data.</text>
</comment>
<name>A0AAV1IIK5_9CHLO</name>
<keyword evidence="9" id="KW-0406">Ion transport</keyword>
<keyword evidence="8 13" id="KW-1133">Transmembrane helix</keyword>